<dbReference type="Proteomes" id="UP001054837">
    <property type="component" value="Unassembled WGS sequence"/>
</dbReference>
<evidence type="ECO:0000313" key="3">
    <source>
        <dbReference type="Proteomes" id="UP001054837"/>
    </source>
</evidence>
<feature type="compositionally biased region" description="Polar residues" evidence="1">
    <location>
        <begin position="32"/>
        <end position="46"/>
    </location>
</feature>
<reference evidence="2 3" key="1">
    <citation type="submission" date="2021-06" db="EMBL/GenBank/DDBJ databases">
        <title>Caerostris darwini draft genome.</title>
        <authorList>
            <person name="Kono N."/>
            <person name="Arakawa K."/>
        </authorList>
    </citation>
    <scope>NUCLEOTIDE SEQUENCE [LARGE SCALE GENOMIC DNA]</scope>
</reference>
<sequence length="127" mass="14044">MHLLPLRKQKPNGSPRTFRSKHKHGGCAGVVQKSNNGASSRYTTAQRPCYKEPTSNTQRAGGVGSFNPKRCWESNFATPNARWGEVGEKGWRRGQGRAFERPARQLGAFRGLSYCLLLRGAHSFGAI</sequence>
<organism evidence="2 3">
    <name type="scientific">Caerostris darwini</name>
    <dbReference type="NCBI Taxonomy" id="1538125"/>
    <lineage>
        <taxon>Eukaryota</taxon>
        <taxon>Metazoa</taxon>
        <taxon>Ecdysozoa</taxon>
        <taxon>Arthropoda</taxon>
        <taxon>Chelicerata</taxon>
        <taxon>Arachnida</taxon>
        <taxon>Araneae</taxon>
        <taxon>Araneomorphae</taxon>
        <taxon>Entelegynae</taxon>
        <taxon>Araneoidea</taxon>
        <taxon>Araneidae</taxon>
        <taxon>Caerostris</taxon>
    </lineage>
</organism>
<protein>
    <recommendedName>
        <fullName evidence="4">Ribosomal protein L2</fullName>
    </recommendedName>
</protein>
<accession>A0AAV4VR51</accession>
<gene>
    <name evidence="2" type="ORF">CDAR_310871</name>
</gene>
<evidence type="ECO:0008006" key="4">
    <source>
        <dbReference type="Google" id="ProtNLM"/>
    </source>
</evidence>
<evidence type="ECO:0000256" key="1">
    <source>
        <dbReference type="SAM" id="MobiDB-lite"/>
    </source>
</evidence>
<name>A0AAV4VR51_9ARAC</name>
<dbReference type="AlphaFoldDB" id="A0AAV4VR51"/>
<keyword evidence="3" id="KW-1185">Reference proteome</keyword>
<evidence type="ECO:0000313" key="2">
    <source>
        <dbReference type="EMBL" id="GIY72414.1"/>
    </source>
</evidence>
<feature type="compositionally biased region" description="Basic residues" evidence="1">
    <location>
        <begin position="1"/>
        <end position="10"/>
    </location>
</feature>
<proteinExistence type="predicted"/>
<dbReference type="EMBL" id="BPLQ01013482">
    <property type="protein sequence ID" value="GIY72414.1"/>
    <property type="molecule type" value="Genomic_DNA"/>
</dbReference>
<feature type="region of interest" description="Disordered" evidence="1">
    <location>
        <begin position="1"/>
        <end position="64"/>
    </location>
</feature>
<comment type="caution">
    <text evidence="2">The sequence shown here is derived from an EMBL/GenBank/DDBJ whole genome shotgun (WGS) entry which is preliminary data.</text>
</comment>